<dbReference type="AlphaFoldDB" id="A0A1E1LNV2"/>
<accession>A0A1E1LNV2</accession>
<reference evidence="2" key="1">
    <citation type="submission" date="2016-03" db="EMBL/GenBank/DDBJ databases">
        <authorList>
            <person name="Guldener U."/>
        </authorList>
    </citation>
    <scope>NUCLEOTIDE SEQUENCE [LARGE SCALE GENOMIC DNA]</scope>
    <source>
        <strain evidence="2">04CH-RAC-A.6.1</strain>
    </source>
</reference>
<gene>
    <name evidence="1" type="ORF">RAG0_16087</name>
</gene>
<protein>
    <submittedName>
        <fullName evidence="1">Uncharacterized protein</fullName>
    </submittedName>
</protein>
<dbReference type="Proteomes" id="UP000178912">
    <property type="component" value="Unassembled WGS sequence"/>
</dbReference>
<dbReference type="EMBL" id="FJUX01000154">
    <property type="protein sequence ID" value="CZT12146.1"/>
    <property type="molecule type" value="Genomic_DNA"/>
</dbReference>
<evidence type="ECO:0000313" key="1">
    <source>
        <dbReference type="EMBL" id="CZT12146.1"/>
    </source>
</evidence>
<evidence type="ECO:0000313" key="2">
    <source>
        <dbReference type="Proteomes" id="UP000178912"/>
    </source>
</evidence>
<name>A0A1E1LNV2_9HELO</name>
<keyword evidence="2" id="KW-1185">Reference proteome</keyword>
<proteinExistence type="predicted"/>
<sequence>MAWYLNETGWDREEKICGRELVDGEIVRLLEAHADLGEYKLENAGTIS</sequence>
<organism evidence="1 2">
    <name type="scientific">Rhynchosporium agropyri</name>
    <dbReference type="NCBI Taxonomy" id="914238"/>
    <lineage>
        <taxon>Eukaryota</taxon>
        <taxon>Fungi</taxon>
        <taxon>Dikarya</taxon>
        <taxon>Ascomycota</taxon>
        <taxon>Pezizomycotina</taxon>
        <taxon>Leotiomycetes</taxon>
        <taxon>Helotiales</taxon>
        <taxon>Ploettnerulaceae</taxon>
        <taxon>Rhynchosporium</taxon>
    </lineage>
</organism>